<protein>
    <submittedName>
        <fullName evidence="2">Uncharacterized protein</fullName>
    </submittedName>
</protein>
<feature type="transmembrane region" description="Helical" evidence="1">
    <location>
        <begin position="84"/>
        <end position="108"/>
    </location>
</feature>
<comment type="caution">
    <text evidence="2">The sequence shown here is derived from an EMBL/GenBank/DDBJ whole genome shotgun (WGS) entry which is preliminary data.</text>
</comment>
<reference evidence="2 3" key="1">
    <citation type="journal article" date="2016" name="Nat. Commun.">
        <title>Thousands of microbial genomes shed light on interconnected biogeochemical processes in an aquifer system.</title>
        <authorList>
            <person name="Anantharaman K."/>
            <person name="Brown C.T."/>
            <person name="Hug L.A."/>
            <person name="Sharon I."/>
            <person name="Castelle C.J."/>
            <person name="Probst A.J."/>
            <person name="Thomas B.C."/>
            <person name="Singh A."/>
            <person name="Wilkins M.J."/>
            <person name="Karaoz U."/>
            <person name="Brodie E.L."/>
            <person name="Williams K.H."/>
            <person name="Hubbard S.S."/>
            <person name="Banfield J.F."/>
        </authorList>
    </citation>
    <scope>NUCLEOTIDE SEQUENCE [LARGE SCALE GENOMIC DNA]</scope>
</reference>
<organism evidence="2 3">
    <name type="scientific">Candidatus Magasanikbacteria bacterium RIFOXYA2_FULL_44_8</name>
    <dbReference type="NCBI Taxonomy" id="1798696"/>
    <lineage>
        <taxon>Bacteria</taxon>
        <taxon>Candidatus Magasanikiibacteriota</taxon>
    </lineage>
</organism>
<name>A0A1F6NK40_9BACT</name>
<sequence length="306" mass="35345">MTAFVKLNMGITLCQVKSPFRLILAKIYFIPIQSYTSYPQRGDPHDHQPLDKNPILCYYNLSFGLNDVHFLPYKMGYKPGGGAMTWYLLHTALVSFFYYGLAMVMAAVEVESEGEFGWAHKAPTWYRTTGWVAKVYGIIMGGKPLTGYHTFMFALPLFIFHIQFAMGLEWTLANELMAMAAYFLVCPLWDFLWFVLNPHYGFARFHRENVWWHAKSTWIGCIPMDYIVGLTTSILCAVGATLVSGNQNFVADHVGVVILTLFFIVPMTITDIAPFYHRWYWRMRQTDDRDKVKMFYNPPDKPLGKE</sequence>
<feature type="transmembrane region" description="Helical" evidence="1">
    <location>
        <begin position="217"/>
        <end position="242"/>
    </location>
</feature>
<feature type="transmembrane region" description="Helical" evidence="1">
    <location>
        <begin position="145"/>
        <end position="164"/>
    </location>
</feature>
<dbReference type="AlphaFoldDB" id="A0A1F6NK40"/>
<keyword evidence="1" id="KW-1133">Transmembrane helix</keyword>
<proteinExistence type="predicted"/>
<keyword evidence="1" id="KW-0472">Membrane</keyword>
<accession>A0A1F6NK40</accession>
<dbReference type="EMBL" id="MFQR01000039">
    <property type="protein sequence ID" value="OGH84195.1"/>
    <property type="molecule type" value="Genomic_DNA"/>
</dbReference>
<evidence type="ECO:0000313" key="2">
    <source>
        <dbReference type="EMBL" id="OGH84195.1"/>
    </source>
</evidence>
<gene>
    <name evidence="2" type="ORF">A2261_02255</name>
</gene>
<dbReference type="Proteomes" id="UP000177803">
    <property type="component" value="Unassembled WGS sequence"/>
</dbReference>
<keyword evidence="1" id="KW-0812">Transmembrane</keyword>
<feature type="transmembrane region" description="Helical" evidence="1">
    <location>
        <begin position="176"/>
        <end position="196"/>
    </location>
</feature>
<evidence type="ECO:0000256" key="1">
    <source>
        <dbReference type="SAM" id="Phobius"/>
    </source>
</evidence>
<feature type="transmembrane region" description="Helical" evidence="1">
    <location>
        <begin position="254"/>
        <end position="276"/>
    </location>
</feature>
<evidence type="ECO:0000313" key="3">
    <source>
        <dbReference type="Proteomes" id="UP000177803"/>
    </source>
</evidence>